<evidence type="ECO:0000256" key="9">
    <source>
        <dbReference type="PROSITE-ProRule" id="PRU00723"/>
    </source>
</evidence>
<proteinExistence type="predicted"/>
<dbReference type="InterPro" id="IPR013083">
    <property type="entry name" value="Znf_RING/FYVE/PHD"/>
</dbReference>
<dbReference type="InterPro" id="IPR036855">
    <property type="entry name" value="Znf_CCCH_sf"/>
</dbReference>
<evidence type="ECO:0000256" key="2">
    <source>
        <dbReference type="ARBA" id="ARBA00012483"/>
    </source>
</evidence>
<dbReference type="Pfam" id="PF00642">
    <property type="entry name" value="zf-CCCH"/>
    <property type="match status" value="1"/>
</dbReference>
<feature type="zinc finger region" description="C3H1-type" evidence="9">
    <location>
        <begin position="255"/>
        <end position="284"/>
    </location>
</feature>
<dbReference type="PROSITE" id="PS50089">
    <property type="entry name" value="ZF_RING_2"/>
    <property type="match status" value="1"/>
</dbReference>
<dbReference type="PROSITE" id="PS00518">
    <property type="entry name" value="ZF_RING_1"/>
    <property type="match status" value="1"/>
</dbReference>
<dbReference type="SMART" id="SM00184">
    <property type="entry name" value="RING"/>
    <property type="match status" value="1"/>
</dbReference>
<evidence type="ECO:0000256" key="1">
    <source>
        <dbReference type="ARBA" id="ARBA00000900"/>
    </source>
</evidence>
<feature type="domain" description="C3H1-type" evidence="12">
    <location>
        <begin position="255"/>
        <end position="284"/>
    </location>
</feature>
<evidence type="ECO:0000313" key="14">
    <source>
        <dbReference type="Proteomes" id="UP001295444"/>
    </source>
</evidence>
<dbReference type="InterPro" id="IPR017907">
    <property type="entry name" value="Znf_RING_CS"/>
</dbReference>
<keyword evidence="3" id="KW-0808">Transferase</keyword>
<dbReference type="PANTHER" id="PTHR11224:SF39">
    <property type="entry name" value="RING-TYPE E3 UBIQUITIN TRANSFERASE"/>
    <property type="match status" value="1"/>
</dbReference>
<dbReference type="PROSITE" id="PS50103">
    <property type="entry name" value="ZF_C3H1"/>
    <property type="match status" value="3"/>
</dbReference>
<accession>A0AAD1R161</accession>
<dbReference type="GO" id="GO:0000209">
    <property type="term" value="P:protein polyubiquitination"/>
    <property type="evidence" value="ECO:0007669"/>
    <property type="project" value="InterPro"/>
</dbReference>
<keyword evidence="4 9" id="KW-0479">Metal-binding</keyword>
<dbReference type="Gene3D" id="3.30.40.10">
    <property type="entry name" value="Zinc/RING finger domain, C3HC4 (zinc finger)"/>
    <property type="match status" value="1"/>
</dbReference>
<feature type="zinc finger region" description="C3H1-type" evidence="9">
    <location>
        <begin position="9"/>
        <end position="34"/>
    </location>
</feature>
<dbReference type="PANTHER" id="PTHR11224">
    <property type="entry name" value="MAKORIN-RELATED"/>
    <property type="match status" value="1"/>
</dbReference>
<dbReference type="InterPro" id="IPR045072">
    <property type="entry name" value="MKRN-like"/>
</dbReference>
<evidence type="ECO:0000256" key="8">
    <source>
        <dbReference type="ARBA" id="ARBA00022833"/>
    </source>
</evidence>
<keyword evidence="8 9" id="KW-0862">Zinc</keyword>
<feature type="domain" description="C3H1-type" evidence="12">
    <location>
        <begin position="35"/>
        <end position="62"/>
    </location>
</feature>
<dbReference type="AlphaFoldDB" id="A0AAD1R161"/>
<dbReference type="SUPFAM" id="SSF90229">
    <property type="entry name" value="CCCH zinc finger"/>
    <property type="match status" value="2"/>
</dbReference>
<dbReference type="Gene3D" id="4.10.1000.10">
    <property type="entry name" value="Zinc finger, CCCH-type"/>
    <property type="match status" value="2"/>
</dbReference>
<dbReference type="SUPFAM" id="SSF57850">
    <property type="entry name" value="RING/U-box"/>
    <property type="match status" value="1"/>
</dbReference>
<sequence length="358" mass="40718">MATASGRGASIRVPCRAFSRGACRWGQNCKFSHERKPTQICRHFQNGFCGYGEKCSFLHLTADGSSDAPAHNAGRRVSEPCLLPYSHDSLPGRRGSEPAVPHRLTAGASSGRHLRSLGRPDWALAPEFVPRNAASGLVRSVSSPTLQEEHSDDKCKEEDASELQYERSRNVVCGICMDKVYDKQVAERIFGILPNCNHAYCVDCIKRWRKTRDFNNEVIKGCPQCRVKSSYFIPHKYWVGESDEKLKLIENFKAKTSKIRCRFFVRGNGHCPFKSECIYRHELPSGHQRRRRREHRRLSATALSYSHMVEIFEEDCSDEEDIDLLHCALTLALIEDNFELDLGFPDVEILWGEYSDSD</sequence>
<evidence type="ECO:0000313" key="13">
    <source>
        <dbReference type="EMBL" id="CAH2221387.1"/>
    </source>
</evidence>
<keyword evidence="14" id="KW-1185">Reference proteome</keyword>
<dbReference type="SMART" id="SM00356">
    <property type="entry name" value="ZnF_C3H1"/>
    <property type="match status" value="3"/>
</dbReference>
<dbReference type="InterPro" id="IPR000571">
    <property type="entry name" value="Znf_CCCH"/>
</dbReference>
<feature type="compositionally biased region" description="Basic and acidic residues" evidence="10">
    <location>
        <begin position="147"/>
        <end position="159"/>
    </location>
</feature>
<keyword evidence="13" id="KW-0436">Ligase</keyword>
<protein>
    <recommendedName>
        <fullName evidence="2">RING-type E3 ubiquitin transferase</fullName>
        <ecNumber evidence="2">2.3.2.27</ecNumber>
    </recommendedName>
</protein>
<organism evidence="13 14">
    <name type="scientific">Pelobates cultripes</name>
    <name type="common">Western spadefoot toad</name>
    <dbReference type="NCBI Taxonomy" id="61616"/>
    <lineage>
        <taxon>Eukaryota</taxon>
        <taxon>Metazoa</taxon>
        <taxon>Chordata</taxon>
        <taxon>Craniata</taxon>
        <taxon>Vertebrata</taxon>
        <taxon>Euteleostomi</taxon>
        <taxon>Amphibia</taxon>
        <taxon>Batrachia</taxon>
        <taxon>Anura</taxon>
        <taxon>Pelobatoidea</taxon>
        <taxon>Pelobatidae</taxon>
        <taxon>Pelobates</taxon>
    </lineage>
</organism>
<dbReference type="Pfam" id="PF18044">
    <property type="entry name" value="zf-CCCH_4"/>
    <property type="match status" value="1"/>
</dbReference>
<keyword evidence="5" id="KW-0677">Repeat</keyword>
<dbReference type="GO" id="GO:0008270">
    <property type="term" value="F:zinc ion binding"/>
    <property type="evidence" value="ECO:0007669"/>
    <property type="project" value="UniProtKB-KW"/>
</dbReference>
<feature type="region of interest" description="Disordered" evidence="10">
    <location>
        <begin position="140"/>
        <end position="159"/>
    </location>
</feature>
<gene>
    <name evidence="13" type="ORF">PECUL_23A017265</name>
</gene>
<feature type="domain" description="C3H1-type" evidence="12">
    <location>
        <begin position="9"/>
        <end position="34"/>
    </location>
</feature>
<feature type="zinc finger region" description="C3H1-type" evidence="9">
    <location>
        <begin position="35"/>
        <end position="62"/>
    </location>
</feature>
<feature type="domain" description="RING-type" evidence="11">
    <location>
        <begin position="173"/>
        <end position="226"/>
    </location>
</feature>
<dbReference type="InterPro" id="IPR001841">
    <property type="entry name" value="Znf_RING"/>
</dbReference>
<dbReference type="CDD" id="cd16732">
    <property type="entry name" value="RING-HC_MKRN4"/>
    <property type="match status" value="1"/>
</dbReference>
<dbReference type="Pfam" id="PF13639">
    <property type="entry name" value="zf-RING_2"/>
    <property type="match status" value="1"/>
</dbReference>
<dbReference type="EMBL" id="OW240912">
    <property type="protein sequence ID" value="CAH2221387.1"/>
    <property type="molecule type" value="Genomic_DNA"/>
</dbReference>
<reference evidence="13" key="1">
    <citation type="submission" date="2022-03" db="EMBL/GenBank/DDBJ databases">
        <authorList>
            <person name="Alioto T."/>
            <person name="Alioto T."/>
            <person name="Gomez Garrido J."/>
        </authorList>
    </citation>
    <scope>NUCLEOTIDE SEQUENCE</scope>
</reference>
<evidence type="ECO:0000256" key="5">
    <source>
        <dbReference type="ARBA" id="ARBA00022737"/>
    </source>
</evidence>
<comment type="catalytic activity">
    <reaction evidence="1">
        <text>S-ubiquitinyl-[E2 ubiquitin-conjugating enzyme]-L-cysteine + [acceptor protein]-L-lysine = [E2 ubiquitin-conjugating enzyme]-L-cysteine + N(6)-ubiquitinyl-[acceptor protein]-L-lysine.</text>
        <dbReference type="EC" id="2.3.2.27"/>
    </reaction>
</comment>
<name>A0AAD1R161_PELCU</name>
<evidence type="ECO:0000256" key="3">
    <source>
        <dbReference type="ARBA" id="ARBA00022679"/>
    </source>
</evidence>
<evidence type="ECO:0000256" key="4">
    <source>
        <dbReference type="ARBA" id="ARBA00022723"/>
    </source>
</evidence>
<dbReference type="FunFam" id="3.30.40.10:FF:000117">
    <property type="entry name" value="Probable E3 ubiquitin-protein ligase makorin-1"/>
    <property type="match status" value="1"/>
</dbReference>
<keyword evidence="6 9" id="KW-0863">Zinc-finger</keyword>
<dbReference type="InterPro" id="IPR041367">
    <property type="entry name" value="Znf-CCCH_4"/>
</dbReference>
<evidence type="ECO:0000259" key="12">
    <source>
        <dbReference type="PROSITE" id="PS50103"/>
    </source>
</evidence>
<evidence type="ECO:0000256" key="10">
    <source>
        <dbReference type="SAM" id="MobiDB-lite"/>
    </source>
</evidence>
<dbReference type="EC" id="2.3.2.27" evidence="2"/>
<dbReference type="GO" id="GO:0061630">
    <property type="term" value="F:ubiquitin protein ligase activity"/>
    <property type="evidence" value="ECO:0007669"/>
    <property type="project" value="UniProtKB-EC"/>
</dbReference>
<evidence type="ECO:0000256" key="7">
    <source>
        <dbReference type="ARBA" id="ARBA00022786"/>
    </source>
</evidence>
<evidence type="ECO:0000256" key="6">
    <source>
        <dbReference type="ARBA" id="ARBA00022771"/>
    </source>
</evidence>
<evidence type="ECO:0000259" key="11">
    <source>
        <dbReference type="PROSITE" id="PS50089"/>
    </source>
</evidence>
<keyword evidence="7" id="KW-0833">Ubl conjugation pathway</keyword>
<dbReference type="GO" id="GO:0016874">
    <property type="term" value="F:ligase activity"/>
    <property type="evidence" value="ECO:0007669"/>
    <property type="project" value="UniProtKB-KW"/>
</dbReference>
<dbReference type="Proteomes" id="UP001295444">
    <property type="component" value="Chromosome 01"/>
</dbReference>